<feature type="compositionally biased region" description="Acidic residues" evidence="6">
    <location>
        <begin position="667"/>
        <end position="690"/>
    </location>
</feature>
<keyword evidence="7" id="KW-0472">Membrane</keyword>
<keyword evidence="4" id="KW-0378">Hydrolase</keyword>
<feature type="region of interest" description="Disordered" evidence="6">
    <location>
        <begin position="844"/>
        <end position="868"/>
    </location>
</feature>
<evidence type="ECO:0000256" key="1">
    <source>
        <dbReference type="ARBA" id="ARBA00004613"/>
    </source>
</evidence>
<feature type="domain" description="Sphingomyelin phosphodiesterase C-terminal" evidence="9">
    <location>
        <begin position="335"/>
        <end position="448"/>
    </location>
</feature>
<evidence type="ECO:0000256" key="5">
    <source>
        <dbReference type="ARBA" id="ARBA00023180"/>
    </source>
</evidence>
<keyword evidence="7" id="KW-1133">Transmembrane helix</keyword>
<dbReference type="Pfam" id="PF00149">
    <property type="entry name" value="Metallophos"/>
    <property type="match status" value="1"/>
</dbReference>
<evidence type="ECO:0000259" key="8">
    <source>
        <dbReference type="Pfam" id="PF00149"/>
    </source>
</evidence>
<dbReference type="PANTHER" id="PTHR10340">
    <property type="entry name" value="SPHINGOMYELIN PHOSPHODIESTERASE"/>
    <property type="match status" value="1"/>
</dbReference>
<sequence>MRVTLAAKMSVTRPMGNLRSSNPCSFICASRSIAYFRGSFWHVTDPHIDPNYSCQGSLGNYECDSPLSLWISALNNTRQLRQQPPDFVIFSGDSVAHTESLSRAKFLDVMRSAAKRLRALFPDNQIPIIPVLGNHDTHPSNVLEVNEPAAQKRHEWCGLLATDRDLWADWIALGQPDPAPNATRNSSEVFTSGCFFSRRLNISGGSSLVLISVNGMLWYSNNRKADASLPDPVGQFAWLEATLSRARESNTKVLLICHFPPGATENSPEKYRHFFEKYNQRFLDLLLDNADILIGGLFAHQHTDTFRVLKKDDRPALPLLFGPSISPWRLGGLGAFNPRIRVFQYVRRSLRLTDYQQLFLNLSAAEPTWAEEYSFRQEYRLPDTSAGSLSALLTDFVHSEGNWTRYWFHQLGGLPHGSGDCPQLGSLHRCQHLCAMFYLSYTYLDRCLIGCSAGSPLNKLLPSAFSEDGGLATTFGVVSDSVTEHWSPLPITVVVIVVFLAILLGVVMLVNRELCRRRRREHAGHLGNLFNANQNGYFGCSSASEAGGRDIDRFTSLSLSQPSSLDGSLEVQADEGALIRPGGDTDRHTTPLGRFSGLVKFNRTRGSCDHNYHPDEPINTPRSKFAAFTEPPRPRLAYISGDNTFHSPGAARQGGLGSALRAPPSDITDELGEEDEGVEEGEYAEEEDDDDNLEAVLDYDAEGEEEEDFFFRPPPLPSVSAPAATSGGRVPMNLKPLRDLLPSRLNGRCLLMTSTSIAPSRKAQSATSPPLPPTQDEVHDLSDAEYYSLHSSLQHLHSGRGGTRGSASPDSEMAVTMPTSQSASGAFPYVAMVGATDIVGDSCSTVDGETPSSGSLGGSLDSSSTSAVSKPQLAPLGLLSANVQSEPARLTTASSPTILPASPSIIAVAGIVTSGSAAEA</sequence>
<keyword evidence="5" id="KW-0325">Glycoprotein</keyword>
<proteinExistence type="inferred from homology"/>
<evidence type="ECO:0000256" key="7">
    <source>
        <dbReference type="SAM" id="Phobius"/>
    </source>
</evidence>
<feature type="compositionally biased region" description="Polar residues" evidence="6">
    <location>
        <begin position="756"/>
        <end position="768"/>
    </location>
</feature>
<evidence type="ECO:0000259" key="9">
    <source>
        <dbReference type="Pfam" id="PF19272"/>
    </source>
</evidence>
<dbReference type="InterPro" id="IPR045473">
    <property type="entry name" value="ASM_C"/>
</dbReference>
<name>A0A0V0JC01_SCHSO</name>
<feature type="domain" description="Calcineurin-like phosphoesterase" evidence="8">
    <location>
        <begin position="40"/>
        <end position="303"/>
    </location>
</feature>
<dbReference type="Pfam" id="PF19272">
    <property type="entry name" value="ASMase_C"/>
    <property type="match status" value="1"/>
</dbReference>
<evidence type="ECO:0000256" key="3">
    <source>
        <dbReference type="ARBA" id="ARBA00022525"/>
    </source>
</evidence>
<dbReference type="PANTHER" id="PTHR10340:SF57">
    <property type="entry name" value="METALLOPHOS DOMAIN-CONTAINING PROTEIN"/>
    <property type="match status" value="1"/>
</dbReference>
<feature type="region of interest" description="Disordered" evidence="6">
    <location>
        <begin position="795"/>
        <end position="819"/>
    </location>
</feature>
<dbReference type="Gene3D" id="3.60.21.10">
    <property type="match status" value="1"/>
</dbReference>
<feature type="region of interest" description="Disordered" evidence="6">
    <location>
        <begin position="756"/>
        <end position="778"/>
    </location>
</feature>
<feature type="transmembrane region" description="Helical" evidence="7">
    <location>
        <begin position="489"/>
        <end position="510"/>
    </location>
</feature>
<dbReference type="InterPro" id="IPR029052">
    <property type="entry name" value="Metallo-depent_PP-like"/>
</dbReference>
<evidence type="ECO:0000256" key="4">
    <source>
        <dbReference type="ARBA" id="ARBA00022801"/>
    </source>
</evidence>
<feature type="region of interest" description="Disordered" evidence="6">
    <location>
        <begin position="644"/>
        <end position="690"/>
    </location>
</feature>
<evidence type="ECO:0000256" key="2">
    <source>
        <dbReference type="ARBA" id="ARBA00008234"/>
    </source>
</evidence>
<dbReference type="GO" id="GO:0008081">
    <property type="term" value="F:phosphoric diester hydrolase activity"/>
    <property type="evidence" value="ECO:0007669"/>
    <property type="project" value="TreeGrafter"/>
</dbReference>
<gene>
    <name evidence="10" type="primary">ASM3B</name>
    <name evidence="10" type="ORF">TR117202</name>
</gene>
<dbReference type="SUPFAM" id="SSF56300">
    <property type="entry name" value="Metallo-dependent phosphatases"/>
    <property type="match status" value="1"/>
</dbReference>
<keyword evidence="3" id="KW-0964">Secreted</keyword>
<keyword evidence="7" id="KW-0812">Transmembrane</keyword>
<reference evidence="10" key="1">
    <citation type="submission" date="2016-01" db="EMBL/GenBank/DDBJ databases">
        <title>Reference transcriptome for the parasite Schistocephalus solidus: insights into the molecular evolution of parasitism.</title>
        <authorList>
            <person name="Hebert F.O."/>
            <person name="Grambauer S."/>
            <person name="Barber I."/>
            <person name="Landry C.R."/>
            <person name="Aubin-Horth N."/>
        </authorList>
    </citation>
    <scope>NUCLEOTIDE SEQUENCE</scope>
</reference>
<dbReference type="AlphaFoldDB" id="A0A0V0JC01"/>
<dbReference type="EMBL" id="GEEE01000055">
    <property type="protein sequence ID" value="JAP63170.1"/>
    <property type="molecule type" value="Transcribed_RNA"/>
</dbReference>
<dbReference type="GO" id="GO:0005615">
    <property type="term" value="C:extracellular space"/>
    <property type="evidence" value="ECO:0007669"/>
    <property type="project" value="TreeGrafter"/>
</dbReference>
<comment type="similarity">
    <text evidence="2">Belongs to the acid sphingomyelinase family.</text>
</comment>
<dbReference type="InterPro" id="IPR004843">
    <property type="entry name" value="Calcineurin-like_PHP"/>
</dbReference>
<evidence type="ECO:0000256" key="6">
    <source>
        <dbReference type="SAM" id="MobiDB-lite"/>
    </source>
</evidence>
<evidence type="ECO:0000313" key="10">
    <source>
        <dbReference type="EMBL" id="JAP63170.1"/>
    </source>
</evidence>
<feature type="compositionally biased region" description="Low complexity" evidence="6">
    <location>
        <begin position="852"/>
        <end position="866"/>
    </location>
</feature>
<comment type="subcellular location">
    <subcellularLocation>
        <location evidence="1">Secreted</location>
    </subcellularLocation>
</comment>
<protein>
    <submittedName>
        <fullName evidence="10">Acid sphingomyelinase-like phosphodiesterase 3b</fullName>
    </submittedName>
</protein>
<organism evidence="10">
    <name type="scientific">Schistocephalus solidus</name>
    <name type="common">Tapeworm</name>
    <dbReference type="NCBI Taxonomy" id="70667"/>
    <lineage>
        <taxon>Eukaryota</taxon>
        <taxon>Metazoa</taxon>
        <taxon>Spiralia</taxon>
        <taxon>Lophotrochozoa</taxon>
        <taxon>Platyhelminthes</taxon>
        <taxon>Cestoda</taxon>
        <taxon>Eucestoda</taxon>
        <taxon>Diphyllobothriidea</taxon>
        <taxon>Diphyllobothriidae</taxon>
        <taxon>Schistocephalus</taxon>
    </lineage>
</organism>
<accession>A0A0V0JC01</accession>